<dbReference type="PANTHER" id="PTHR13136">
    <property type="entry name" value="TESTIS DEVELOPMENT PROTEIN PRTD"/>
    <property type="match status" value="1"/>
</dbReference>
<reference evidence="2 3" key="1">
    <citation type="submission" date="2013-08" db="EMBL/GenBank/DDBJ databases">
        <title>Genome sequencing of Cellulomonas carbonis T26.</title>
        <authorList>
            <person name="Chen F."/>
            <person name="Li Y."/>
            <person name="Wang G."/>
        </authorList>
    </citation>
    <scope>NUCLEOTIDE SEQUENCE [LARGE SCALE GENOMIC DNA]</scope>
    <source>
        <strain evidence="2 3">T26</strain>
    </source>
</reference>
<dbReference type="InterPro" id="IPR029058">
    <property type="entry name" value="AB_hydrolase_fold"/>
</dbReference>
<name>A0A0A0BQZ5_9CELL</name>
<feature type="domain" description="KANL3/Tex30 alpha/beta hydrolase-like" evidence="1">
    <location>
        <begin position="33"/>
        <end position="169"/>
    </location>
</feature>
<dbReference type="PANTHER" id="PTHR13136:SF11">
    <property type="entry name" value="TESTIS-EXPRESSED PROTEIN 30"/>
    <property type="match status" value="1"/>
</dbReference>
<gene>
    <name evidence="2" type="ORF">N868_01545</name>
</gene>
<dbReference type="SUPFAM" id="SSF53474">
    <property type="entry name" value="alpha/beta-Hydrolases"/>
    <property type="match status" value="1"/>
</dbReference>
<dbReference type="Pfam" id="PF20408">
    <property type="entry name" value="Abhydrolase_11"/>
    <property type="match status" value="1"/>
</dbReference>
<reference evidence="2 3" key="2">
    <citation type="journal article" date="2015" name="Stand. Genomic Sci.">
        <title>Draft genome sequence of Cellulomonas carbonis T26(T) and comparative analysis of six Cellulomonas genomes.</title>
        <authorList>
            <person name="Zhuang W."/>
            <person name="Zhang S."/>
            <person name="Xia X."/>
            <person name="Wang G."/>
        </authorList>
    </citation>
    <scope>NUCLEOTIDE SEQUENCE [LARGE SCALE GENOMIC DNA]</scope>
    <source>
        <strain evidence="2 3">T26</strain>
    </source>
</reference>
<protein>
    <submittedName>
        <fullName evidence="2">Alpha/beta hydrolase</fullName>
    </submittedName>
</protein>
<dbReference type="OrthoDB" id="652634at2"/>
<dbReference type="Proteomes" id="UP000029839">
    <property type="component" value="Unassembled WGS sequence"/>
</dbReference>
<dbReference type="GO" id="GO:0016787">
    <property type="term" value="F:hydrolase activity"/>
    <property type="evidence" value="ECO:0007669"/>
    <property type="project" value="UniProtKB-KW"/>
</dbReference>
<proteinExistence type="predicted"/>
<dbReference type="InterPro" id="IPR046879">
    <property type="entry name" value="KANL3/Tex30_Abhydrolase"/>
</dbReference>
<comment type="caution">
    <text evidence="2">The sequence shown here is derived from an EMBL/GenBank/DDBJ whole genome shotgun (WGS) entry which is preliminary data.</text>
</comment>
<sequence length="212" mass="22005">MTDHAHPGERTVVPTPHGEAVAHVRTALDPTGLVVLGHGAGGGVDAPDLAVVARVAADLQLTVALVEQPYRVAGRRLPPRGPALDEAWRAVVTSLRPRWPGGPLVVGGRSAGARTACRTADGLGADGVLCLAFPVRPPGRPDAPDRLPELDAVGAPVLVVQGEKDPFGLPPDRPGREVVVVPGDHSLRSGLAEVEHEVHRWLLDVTGPASRG</sequence>
<evidence type="ECO:0000313" key="3">
    <source>
        <dbReference type="Proteomes" id="UP000029839"/>
    </source>
</evidence>
<dbReference type="Gene3D" id="3.40.50.1820">
    <property type="entry name" value="alpha/beta hydrolase"/>
    <property type="match status" value="1"/>
</dbReference>
<keyword evidence="3" id="KW-1185">Reference proteome</keyword>
<dbReference type="RefSeq" id="WP_043608496.1">
    <property type="nucleotide sequence ID" value="NZ_AXCY01000091.1"/>
</dbReference>
<dbReference type="InterPro" id="IPR026555">
    <property type="entry name" value="NSL3/Tex30"/>
</dbReference>
<evidence type="ECO:0000313" key="2">
    <source>
        <dbReference type="EMBL" id="KGM09524.1"/>
    </source>
</evidence>
<dbReference type="AlphaFoldDB" id="A0A0A0BQZ5"/>
<dbReference type="EMBL" id="AXCY01000091">
    <property type="protein sequence ID" value="KGM09524.1"/>
    <property type="molecule type" value="Genomic_DNA"/>
</dbReference>
<evidence type="ECO:0000259" key="1">
    <source>
        <dbReference type="Pfam" id="PF20408"/>
    </source>
</evidence>
<keyword evidence="2" id="KW-0378">Hydrolase</keyword>
<organism evidence="2 3">
    <name type="scientific">Cellulomonas carbonis T26</name>
    <dbReference type="NCBI Taxonomy" id="947969"/>
    <lineage>
        <taxon>Bacteria</taxon>
        <taxon>Bacillati</taxon>
        <taxon>Actinomycetota</taxon>
        <taxon>Actinomycetes</taxon>
        <taxon>Micrococcales</taxon>
        <taxon>Cellulomonadaceae</taxon>
        <taxon>Cellulomonas</taxon>
    </lineage>
</organism>
<accession>A0A0A0BQZ5</accession>